<evidence type="ECO:0000259" key="11">
    <source>
        <dbReference type="PROSITE" id="PS50112"/>
    </source>
</evidence>
<accession>A0A1E5V3B6</accession>
<evidence type="ECO:0000256" key="6">
    <source>
        <dbReference type="ARBA" id="ARBA00022991"/>
    </source>
</evidence>
<dbReference type="STRING" id="888268.A0A1E5V3B6"/>
<dbReference type="PANTHER" id="PTHR47876:SF3">
    <property type="entry name" value="PHYTOCHROME 1"/>
    <property type="match status" value="1"/>
</dbReference>
<dbReference type="PROSITE" id="PS50112">
    <property type="entry name" value="PAS"/>
    <property type="match status" value="1"/>
</dbReference>
<keyword evidence="13" id="KW-1185">Reference proteome</keyword>
<proteinExistence type="inferred from homology"/>
<dbReference type="GO" id="GO:0006355">
    <property type="term" value="P:regulation of DNA-templated transcription"/>
    <property type="evidence" value="ECO:0007669"/>
    <property type="project" value="InterPro"/>
</dbReference>
<keyword evidence="5" id="KW-0716">Sensory transduction</keyword>
<feature type="domain" description="PAS" evidence="11">
    <location>
        <begin position="421"/>
        <end position="491"/>
    </location>
</feature>
<dbReference type="PROSITE" id="PS00245">
    <property type="entry name" value="PHYTOCHROME_1"/>
    <property type="match status" value="1"/>
</dbReference>
<keyword evidence="7" id="KW-0805">Transcription regulation</keyword>
<dbReference type="OrthoDB" id="2015534at2759"/>
<evidence type="ECO:0000313" key="12">
    <source>
        <dbReference type="EMBL" id="OEL19611.1"/>
    </source>
</evidence>
<protein>
    <submittedName>
        <fullName evidence="12">Phytochrome a</fullName>
    </submittedName>
</protein>
<comment type="similarity">
    <text evidence="2">Belongs to the phytochrome family.</text>
</comment>
<name>A0A1E5V3B6_9POAL</name>
<keyword evidence="4" id="KW-0600">Photoreceptor protein</keyword>
<dbReference type="SUPFAM" id="SSF55781">
    <property type="entry name" value="GAF domain-like"/>
    <property type="match status" value="2"/>
</dbReference>
<dbReference type="Pfam" id="PF01590">
    <property type="entry name" value="GAF"/>
    <property type="match status" value="1"/>
</dbReference>
<dbReference type="GO" id="GO:0009584">
    <property type="term" value="P:detection of visible light"/>
    <property type="evidence" value="ECO:0007669"/>
    <property type="project" value="InterPro"/>
</dbReference>
<evidence type="ECO:0000256" key="2">
    <source>
        <dbReference type="ARBA" id="ARBA00008235"/>
    </source>
</evidence>
<dbReference type="InterPro" id="IPR001294">
    <property type="entry name" value="Phytochrome"/>
</dbReference>
<dbReference type="InterPro" id="IPR035965">
    <property type="entry name" value="PAS-like_dom_sf"/>
</dbReference>
<sequence>MLTAVSHAVPGVDDSPNFCIGSNVVSLFPDPGATTLNKVLGFADVSFLNPIIVQCKASGEPFYAIVHQATGCLVVDFEPVNPSEFPTAAVWASQTYKLAATAVSKIQSLPGGSMGVLCNTLVQEVFDLMGYDRVIVYKFHEDFHGEVICEITKPDLEPYLGLHYPATDIPQAARFLFMKNKVRMICDCRARSVKIIEDEDLPFHVSLCGSTLRAPHSCHLQYMKNMKSVASLVMAVVVNEDRADFVIEQQAQQQQRKKRCGLIVCHHGSPRYVPFALRHACEFIAQVFAVHLSKELEVEKQMQEKNVHRDSTSLSFDSLQDASYPGLASLASEIKWGGAKHDPSDKDDCRRMHPRLSFKAFLEVVRMKSLPWNDYEMDAINSLQLVIRGSLNDANKLTRVPHLNNQIGHLKPNAFAGVPVATSEIFLLMETATVPIIAVDGNGLVIGWNLKVAQMTGLRVDEAIGRHMLTLVEESSLPNVQRVLSLALQGIEEKKVRLKVKTHGSKKGDGPVIMIVNARTNRDVHEKVVGVCFVAQDSSVPKLSSEKNTWNEGENKVLVNNPNRLVPMTKLTGWHREEILHKMLLGEDFDSSNASCLLKDKYAFVRICILINSILARDQTENQAPFGFYGRKGWYIECLLSAKRKENADGVLTGVSFFILFPSHELQHALQGQQASEKTTLQRSRCLDLGIMYEFVLQDMVVAALSKVQTACQGKGVIVSCDLAEKFLKQRLYGDCIRLRKILFDFLFASVKFCPVGGSVAISSNRIKNSIGENIDLIDLELRIKEQVIAVPEEILAQMFQEDNEDQPEEGLTLVV</sequence>
<comment type="subunit">
    <text evidence="3">Homodimer.</text>
</comment>
<evidence type="ECO:0000256" key="8">
    <source>
        <dbReference type="ARBA" id="ARBA00023163"/>
    </source>
</evidence>
<dbReference type="SMART" id="SM00091">
    <property type="entry name" value="PAS"/>
    <property type="match status" value="1"/>
</dbReference>
<dbReference type="InterPro" id="IPR013654">
    <property type="entry name" value="PAS_2"/>
</dbReference>
<dbReference type="Pfam" id="PF00360">
    <property type="entry name" value="PHY"/>
    <property type="match status" value="1"/>
</dbReference>
<feature type="non-terminal residue" evidence="12">
    <location>
        <position position="816"/>
    </location>
</feature>
<evidence type="ECO:0000256" key="9">
    <source>
        <dbReference type="ARBA" id="ARBA00023170"/>
    </source>
</evidence>
<dbReference type="Pfam" id="PF08446">
    <property type="entry name" value="PAS_2"/>
    <property type="match status" value="1"/>
</dbReference>
<evidence type="ECO:0000256" key="4">
    <source>
        <dbReference type="ARBA" id="ARBA00022543"/>
    </source>
</evidence>
<reference evidence="12 13" key="1">
    <citation type="submission" date="2016-09" db="EMBL/GenBank/DDBJ databases">
        <title>The draft genome of Dichanthelium oligosanthes: A C3 panicoid grass species.</title>
        <authorList>
            <person name="Studer A.J."/>
            <person name="Schnable J.C."/>
            <person name="Brutnell T.P."/>
        </authorList>
    </citation>
    <scope>NUCLEOTIDE SEQUENCE [LARGE SCALE GENOMIC DNA]</scope>
    <source>
        <strain evidence="13">cv. Kellogg 1175</strain>
        <tissue evidence="12">Leaf</tissue>
    </source>
</reference>
<dbReference type="InterPro" id="IPR003018">
    <property type="entry name" value="GAF"/>
</dbReference>
<evidence type="ECO:0000256" key="1">
    <source>
        <dbReference type="ARBA" id="ARBA00002479"/>
    </source>
</evidence>
<comment type="function">
    <text evidence="1">Regulatory photoreceptor which exists in two forms that are reversibly interconvertible by light: the Pr form that absorbs maximally in the red region of the spectrum and the Pfr form that absorbs maximally in the far-red region. Photoconversion of Pr to Pfr induces an array of morphogenic responses, whereas reconversion of Pfr to Pr cancels the induction of those responses. Pfr controls the expression of a number of nuclear genes including those encoding the small subunit of ribulose-bisphosphate carboxylase, chlorophyll A/B binding protein, protochlorophyllide reductase, rRNA, etc. It also controls the expression of its own gene(s) in a negative feedback fashion.</text>
</comment>
<organism evidence="12 13">
    <name type="scientific">Dichanthelium oligosanthes</name>
    <dbReference type="NCBI Taxonomy" id="888268"/>
    <lineage>
        <taxon>Eukaryota</taxon>
        <taxon>Viridiplantae</taxon>
        <taxon>Streptophyta</taxon>
        <taxon>Embryophyta</taxon>
        <taxon>Tracheophyta</taxon>
        <taxon>Spermatophyta</taxon>
        <taxon>Magnoliopsida</taxon>
        <taxon>Liliopsida</taxon>
        <taxon>Poales</taxon>
        <taxon>Poaceae</taxon>
        <taxon>PACMAD clade</taxon>
        <taxon>Panicoideae</taxon>
        <taxon>Panicodae</taxon>
        <taxon>Paniceae</taxon>
        <taxon>Dichantheliinae</taxon>
        <taxon>Dichanthelium</taxon>
    </lineage>
</organism>
<dbReference type="Gene3D" id="3.30.450.40">
    <property type="match status" value="1"/>
</dbReference>
<dbReference type="InterPro" id="IPR013515">
    <property type="entry name" value="Phytochrome_cen-reg"/>
</dbReference>
<dbReference type="Gene3D" id="3.30.565.10">
    <property type="entry name" value="Histidine kinase-like ATPase, C-terminal domain"/>
    <property type="match status" value="1"/>
</dbReference>
<dbReference type="InterPro" id="IPR000014">
    <property type="entry name" value="PAS"/>
</dbReference>
<gene>
    <name evidence="12" type="ORF">BAE44_0019369</name>
</gene>
<evidence type="ECO:0000259" key="10">
    <source>
        <dbReference type="PROSITE" id="PS50046"/>
    </source>
</evidence>
<dbReference type="Proteomes" id="UP000095767">
    <property type="component" value="Unassembled WGS sequence"/>
</dbReference>
<dbReference type="NCBIfam" id="TIGR00229">
    <property type="entry name" value="sensory_box"/>
    <property type="match status" value="1"/>
</dbReference>
<keyword evidence="9" id="KW-0675">Receptor</keyword>
<feature type="domain" description="Phytochrome chromophore attachment site" evidence="10">
    <location>
        <begin position="113"/>
        <end position="286"/>
    </location>
</feature>
<evidence type="ECO:0000313" key="13">
    <source>
        <dbReference type="Proteomes" id="UP000095767"/>
    </source>
</evidence>
<evidence type="ECO:0000256" key="5">
    <source>
        <dbReference type="ARBA" id="ARBA00022606"/>
    </source>
</evidence>
<dbReference type="SMART" id="SM00065">
    <property type="entry name" value="GAF"/>
    <property type="match status" value="1"/>
</dbReference>
<dbReference type="EMBL" id="LWDX02052984">
    <property type="protein sequence ID" value="OEL19611.1"/>
    <property type="molecule type" value="Genomic_DNA"/>
</dbReference>
<evidence type="ECO:0000256" key="7">
    <source>
        <dbReference type="ARBA" id="ARBA00023015"/>
    </source>
</evidence>
<dbReference type="InterPro" id="IPR016132">
    <property type="entry name" value="Phyto_chromo_attachment"/>
</dbReference>
<keyword evidence="8" id="KW-0804">Transcription</keyword>
<keyword evidence="6" id="KW-0157">Chromophore</keyword>
<evidence type="ECO:0000256" key="3">
    <source>
        <dbReference type="ARBA" id="ARBA00011738"/>
    </source>
</evidence>
<dbReference type="SUPFAM" id="SSF55785">
    <property type="entry name" value="PYP-like sensor domain (PAS domain)"/>
    <property type="match status" value="2"/>
</dbReference>
<dbReference type="InterPro" id="IPR013767">
    <property type="entry name" value="PAS_fold"/>
</dbReference>
<dbReference type="AlphaFoldDB" id="A0A1E5V3B6"/>
<dbReference type="InterPro" id="IPR013516">
    <property type="entry name" value="Phyto_chromo_BS"/>
</dbReference>
<dbReference type="PROSITE" id="PS50046">
    <property type="entry name" value="PHYTOCHROME_2"/>
    <property type="match status" value="1"/>
</dbReference>
<dbReference type="CDD" id="cd00130">
    <property type="entry name" value="PAS"/>
    <property type="match status" value="1"/>
</dbReference>
<dbReference type="InterPro" id="IPR036890">
    <property type="entry name" value="HATPase_C_sf"/>
</dbReference>
<dbReference type="InterPro" id="IPR029016">
    <property type="entry name" value="GAF-like_dom_sf"/>
</dbReference>
<dbReference type="Gene3D" id="3.30.450.20">
    <property type="entry name" value="PAS domain"/>
    <property type="match status" value="2"/>
</dbReference>
<comment type="caution">
    <text evidence="12">The sequence shown here is derived from an EMBL/GenBank/DDBJ whole genome shotgun (WGS) entry which is preliminary data.</text>
</comment>
<dbReference type="PANTHER" id="PTHR47876">
    <property type="entry name" value="OS08G0260000 PROTEIN"/>
    <property type="match status" value="1"/>
</dbReference>
<dbReference type="PRINTS" id="PR01033">
    <property type="entry name" value="PHYTOCHROME"/>
</dbReference>
<dbReference type="GO" id="GO:0009881">
    <property type="term" value="F:photoreceptor activity"/>
    <property type="evidence" value="ECO:0007669"/>
    <property type="project" value="UniProtKB-KW"/>
</dbReference>
<dbReference type="Pfam" id="PF00989">
    <property type="entry name" value="PAS"/>
    <property type="match status" value="1"/>
</dbReference>